<dbReference type="GO" id="GO:0003755">
    <property type="term" value="F:peptidyl-prolyl cis-trans isomerase activity"/>
    <property type="evidence" value="ECO:0007669"/>
    <property type="project" value="InterPro"/>
</dbReference>
<name>A0A9D9N2B9_9SPIR</name>
<organism evidence="4 5">
    <name type="scientific">Candidatus Gallitreponema excrementavium</name>
    <dbReference type="NCBI Taxonomy" id="2840840"/>
    <lineage>
        <taxon>Bacteria</taxon>
        <taxon>Pseudomonadati</taxon>
        <taxon>Spirochaetota</taxon>
        <taxon>Spirochaetia</taxon>
        <taxon>Spirochaetales</taxon>
        <taxon>Candidatus Gallitreponema</taxon>
    </lineage>
</organism>
<keyword evidence="1 2" id="KW-0732">Signal</keyword>
<dbReference type="InterPro" id="IPR027304">
    <property type="entry name" value="Trigger_fact/SurA_dom_sf"/>
</dbReference>
<evidence type="ECO:0000256" key="2">
    <source>
        <dbReference type="SAM" id="SignalP"/>
    </source>
</evidence>
<sequence length="363" mass="41056">MKRFFSLFFLIAVVLSGLYAQSDLQTIAIVKLGKTEPITLQQLKARCTAVEFQYGRPLTVEERKVVLDQLINEKLIIHAAELENIAISGDQLNQLFNEFISRQLGQAVTEEQFNEMIKQQMGITLDEYMKKSNGMSVAEFKQCLKSQLIAQQYITSKKSDELKKVEAPTDKEISDYYELRKNEFARPDRLTIFLVMAEKGTTEESAKAADKLIRDLQSQLKKNPKNADSIAEKGMKDGSGYKAGNVYILKNVASAQQLGITLDGLIEIFDKKDGYLSEITENDANYQFFMVRGKEDAKILTLNDELQPGSGVTVKDYIREGLLAEEQNLLLEQALNDSIVELRKDSNFSYQKSGENLDKVLGW</sequence>
<dbReference type="Proteomes" id="UP000823638">
    <property type="component" value="Unassembled WGS sequence"/>
</dbReference>
<gene>
    <name evidence="4" type="ORF">IAA81_06570</name>
</gene>
<dbReference type="Gene3D" id="1.10.4030.10">
    <property type="entry name" value="Porin chaperone SurA, peptide-binding domain"/>
    <property type="match status" value="2"/>
</dbReference>
<reference evidence="4" key="1">
    <citation type="submission" date="2020-10" db="EMBL/GenBank/DDBJ databases">
        <authorList>
            <person name="Gilroy R."/>
        </authorList>
    </citation>
    <scope>NUCLEOTIDE SEQUENCE</scope>
    <source>
        <strain evidence="4">10532</strain>
    </source>
</reference>
<evidence type="ECO:0000313" key="5">
    <source>
        <dbReference type="Proteomes" id="UP000823638"/>
    </source>
</evidence>
<protein>
    <submittedName>
        <fullName evidence="4">Peptidyl-prolyl cis-trans isomerase</fullName>
    </submittedName>
</protein>
<dbReference type="InterPro" id="IPR050280">
    <property type="entry name" value="OMP_Chaperone_SurA"/>
</dbReference>
<dbReference type="InterPro" id="IPR046357">
    <property type="entry name" value="PPIase_dom_sf"/>
</dbReference>
<dbReference type="AlphaFoldDB" id="A0A9D9N2B9"/>
<dbReference type="InterPro" id="IPR000297">
    <property type="entry name" value="PPIase_PpiC"/>
</dbReference>
<dbReference type="PANTHER" id="PTHR47637:SF1">
    <property type="entry name" value="CHAPERONE SURA"/>
    <property type="match status" value="1"/>
</dbReference>
<evidence type="ECO:0000259" key="3">
    <source>
        <dbReference type="Pfam" id="PF13145"/>
    </source>
</evidence>
<feature type="domain" description="PpiC" evidence="3">
    <location>
        <begin position="168"/>
        <end position="303"/>
    </location>
</feature>
<feature type="signal peptide" evidence="2">
    <location>
        <begin position="1"/>
        <end position="20"/>
    </location>
</feature>
<keyword evidence="4" id="KW-0413">Isomerase</keyword>
<feature type="chain" id="PRO_5039613604" evidence="2">
    <location>
        <begin position="21"/>
        <end position="363"/>
    </location>
</feature>
<dbReference type="EMBL" id="JADIMM010000080">
    <property type="protein sequence ID" value="MBO8457876.1"/>
    <property type="molecule type" value="Genomic_DNA"/>
</dbReference>
<proteinExistence type="predicted"/>
<dbReference type="Pfam" id="PF13145">
    <property type="entry name" value="Rotamase_2"/>
    <property type="match status" value="1"/>
</dbReference>
<evidence type="ECO:0000256" key="1">
    <source>
        <dbReference type="ARBA" id="ARBA00022729"/>
    </source>
</evidence>
<dbReference type="Gene3D" id="3.10.50.40">
    <property type="match status" value="1"/>
</dbReference>
<comment type="caution">
    <text evidence="4">The sequence shown here is derived from an EMBL/GenBank/DDBJ whole genome shotgun (WGS) entry which is preliminary data.</text>
</comment>
<dbReference type="SUPFAM" id="SSF109998">
    <property type="entry name" value="Triger factor/SurA peptide-binding domain-like"/>
    <property type="match status" value="1"/>
</dbReference>
<dbReference type="PANTHER" id="PTHR47637">
    <property type="entry name" value="CHAPERONE SURA"/>
    <property type="match status" value="1"/>
</dbReference>
<reference evidence="4" key="2">
    <citation type="journal article" date="2021" name="PeerJ">
        <title>Extensive microbial diversity within the chicken gut microbiome revealed by metagenomics and culture.</title>
        <authorList>
            <person name="Gilroy R."/>
            <person name="Ravi A."/>
            <person name="Getino M."/>
            <person name="Pursley I."/>
            <person name="Horton D.L."/>
            <person name="Alikhan N.F."/>
            <person name="Baker D."/>
            <person name="Gharbi K."/>
            <person name="Hall N."/>
            <person name="Watson M."/>
            <person name="Adriaenssens E.M."/>
            <person name="Foster-Nyarko E."/>
            <person name="Jarju S."/>
            <person name="Secka A."/>
            <person name="Antonio M."/>
            <person name="Oren A."/>
            <person name="Chaudhuri R.R."/>
            <person name="La Ragione R."/>
            <person name="Hildebrand F."/>
            <person name="Pallen M.J."/>
        </authorList>
    </citation>
    <scope>NUCLEOTIDE SEQUENCE</scope>
    <source>
        <strain evidence="4">10532</strain>
    </source>
</reference>
<evidence type="ECO:0000313" key="4">
    <source>
        <dbReference type="EMBL" id="MBO8457876.1"/>
    </source>
</evidence>
<accession>A0A9D9N2B9</accession>